<name>A0ABW7YU73_9ACTN</name>
<dbReference type="Proteomes" id="UP001612741">
    <property type="component" value="Unassembled WGS sequence"/>
</dbReference>
<evidence type="ECO:0000313" key="3">
    <source>
        <dbReference type="EMBL" id="MFI6499271.1"/>
    </source>
</evidence>
<reference evidence="3 4" key="1">
    <citation type="submission" date="2024-10" db="EMBL/GenBank/DDBJ databases">
        <title>The Natural Products Discovery Center: Release of the First 8490 Sequenced Strains for Exploring Actinobacteria Biosynthetic Diversity.</title>
        <authorList>
            <person name="Kalkreuter E."/>
            <person name="Kautsar S.A."/>
            <person name="Yang D."/>
            <person name="Bader C.D."/>
            <person name="Teijaro C.N."/>
            <person name="Fluegel L."/>
            <person name="Davis C.M."/>
            <person name="Simpson J.R."/>
            <person name="Lauterbach L."/>
            <person name="Steele A.D."/>
            <person name="Gui C."/>
            <person name="Meng S."/>
            <person name="Li G."/>
            <person name="Viehrig K."/>
            <person name="Ye F."/>
            <person name="Su P."/>
            <person name="Kiefer A.F."/>
            <person name="Nichols A."/>
            <person name="Cepeda A.J."/>
            <person name="Yan W."/>
            <person name="Fan B."/>
            <person name="Jiang Y."/>
            <person name="Adhikari A."/>
            <person name="Zheng C.-J."/>
            <person name="Schuster L."/>
            <person name="Cowan T.M."/>
            <person name="Smanski M.J."/>
            <person name="Chevrette M.G."/>
            <person name="De Carvalho L.P.S."/>
            <person name="Shen B."/>
        </authorList>
    </citation>
    <scope>NUCLEOTIDE SEQUENCE [LARGE SCALE GENOMIC DNA]</scope>
    <source>
        <strain evidence="3 4">NPDC050545</strain>
    </source>
</reference>
<evidence type="ECO:0000313" key="4">
    <source>
        <dbReference type="Proteomes" id="UP001612741"/>
    </source>
</evidence>
<dbReference type="Pfam" id="PF04069">
    <property type="entry name" value="OpuAC"/>
    <property type="match status" value="1"/>
</dbReference>
<comment type="caution">
    <text evidence="3">The sequence shown here is derived from an EMBL/GenBank/DDBJ whole genome shotgun (WGS) entry which is preliminary data.</text>
</comment>
<proteinExistence type="predicted"/>
<feature type="signal peptide" evidence="1">
    <location>
        <begin position="1"/>
        <end position="19"/>
    </location>
</feature>
<feature type="chain" id="PRO_5047228366" evidence="1">
    <location>
        <begin position="20"/>
        <end position="310"/>
    </location>
</feature>
<evidence type="ECO:0000259" key="2">
    <source>
        <dbReference type="Pfam" id="PF04069"/>
    </source>
</evidence>
<dbReference type="EMBL" id="JBITGY010000004">
    <property type="protein sequence ID" value="MFI6499271.1"/>
    <property type="molecule type" value="Genomic_DNA"/>
</dbReference>
<feature type="domain" description="ABC-type glycine betaine transport system substrate-binding" evidence="2">
    <location>
        <begin position="53"/>
        <end position="305"/>
    </location>
</feature>
<dbReference type="PROSITE" id="PS51257">
    <property type="entry name" value="PROKAR_LIPOPROTEIN"/>
    <property type="match status" value="1"/>
</dbReference>
<dbReference type="RefSeq" id="WP_397082481.1">
    <property type="nucleotide sequence ID" value="NZ_JBITGY010000004.1"/>
</dbReference>
<evidence type="ECO:0000256" key="1">
    <source>
        <dbReference type="SAM" id="SignalP"/>
    </source>
</evidence>
<accession>A0ABW7YU73</accession>
<dbReference type="CDD" id="cd13606">
    <property type="entry name" value="PBP2_ProX_like"/>
    <property type="match status" value="1"/>
</dbReference>
<dbReference type="InterPro" id="IPR007210">
    <property type="entry name" value="ABC_Gly_betaine_transp_sub-bd"/>
</dbReference>
<organism evidence="3 4">
    <name type="scientific">Nonomuraea typhae</name>
    <dbReference type="NCBI Taxonomy" id="2603600"/>
    <lineage>
        <taxon>Bacteria</taxon>
        <taxon>Bacillati</taxon>
        <taxon>Actinomycetota</taxon>
        <taxon>Actinomycetes</taxon>
        <taxon>Streptosporangiales</taxon>
        <taxon>Streptosporangiaceae</taxon>
        <taxon>Nonomuraea</taxon>
    </lineage>
</organism>
<protein>
    <submittedName>
        <fullName evidence="3">ABC transporter substrate-binding protein</fullName>
    </submittedName>
</protein>
<dbReference type="Gene3D" id="3.40.190.10">
    <property type="entry name" value="Periplasmic binding protein-like II"/>
    <property type="match status" value="1"/>
</dbReference>
<dbReference type="Gene3D" id="3.40.190.120">
    <property type="entry name" value="Osmoprotection protein (prox), domain 2"/>
    <property type="match status" value="1"/>
</dbReference>
<keyword evidence="4" id="KW-1185">Reference proteome</keyword>
<gene>
    <name evidence="3" type="ORF">ACIBG2_17930</name>
</gene>
<dbReference type="SUPFAM" id="SSF53850">
    <property type="entry name" value="Periplasmic binding protein-like II"/>
    <property type="match status" value="1"/>
</dbReference>
<sequence>MKRMFGTAAVLLTATLALAACGSSGSGGNPLDTASAQPSGAATTGGAGGGKAVIGSFDFDESVLLGSIYAQALEAKGVQVEEKPRIGSREVVYDQVKSGGLTIVPEYNGNLLAFIDPKTTATTTADVDAALKEKLPDTLEILASSPAEDKDSLSVSQANATKDSLKSIEDLAKVSKNFVVGGPPEFKKRWEARFKEVYGLEFKEWKPTGPTTADAIKDGTIQAGNVFTTDPKIIANKLVPLADPKNIFPAQNVTPLLFKAGANDTVKTTLDAVSAKLTTQSLVEMMTKISVNKDEPAVVAKEWLTANGFG</sequence>
<keyword evidence="1" id="KW-0732">Signal</keyword>